<dbReference type="Gene3D" id="1.10.260.40">
    <property type="entry name" value="lambda repressor-like DNA-binding domains"/>
    <property type="match status" value="1"/>
</dbReference>
<dbReference type="CDD" id="cd06279">
    <property type="entry name" value="PBP1_LacI-like"/>
    <property type="match status" value="1"/>
</dbReference>
<organism evidence="5 6">
    <name type="scientific">Modestobacter caceresii</name>
    <dbReference type="NCBI Taxonomy" id="1522368"/>
    <lineage>
        <taxon>Bacteria</taxon>
        <taxon>Bacillati</taxon>
        <taxon>Actinomycetota</taxon>
        <taxon>Actinomycetes</taxon>
        <taxon>Geodermatophilales</taxon>
        <taxon>Geodermatophilaceae</taxon>
        <taxon>Modestobacter</taxon>
    </lineage>
</organism>
<proteinExistence type="predicted"/>
<dbReference type="AlphaFoldDB" id="A0A098Y4H3"/>
<evidence type="ECO:0000259" key="4">
    <source>
        <dbReference type="PROSITE" id="PS50932"/>
    </source>
</evidence>
<dbReference type="InterPro" id="IPR010982">
    <property type="entry name" value="Lambda_DNA-bd_dom_sf"/>
</dbReference>
<dbReference type="PANTHER" id="PTHR30146">
    <property type="entry name" value="LACI-RELATED TRANSCRIPTIONAL REPRESSOR"/>
    <property type="match status" value="1"/>
</dbReference>
<keyword evidence="2" id="KW-0238">DNA-binding</keyword>
<dbReference type="Pfam" id="PF13377">
    <property type="entry name" value="Peripla_BP_3"/>
    <property type="match status" value="1"/>
</dbReference>
<evidence type="ECO:0000256" key="3">
    <source>
        <dbReference type="ARBA" id="ARBA00023163"/>
    </source>
</evidence>
<evidence type="ECO:0000313" key="6">
    <source>
        <dbReference type="Proteomes" id="UP000029713"/>
    </source>
</evidence>
<dbReference type="Pfam" id="PF00356">
    <property type="entry name" value="LacI"/>
    <property type="match status" value="1"/>
</dbReference>
<dbReference type="Gene3D" id="3.40.50.2300">
    <property type="match status" value="2"/>
</dbReference>
<gene>
    <name evidence="5" type="ORF">IN07_15450</name>
</gene>
<dbReference type="RefSeq" id="WP_036336932.1">
    <property type="nucleotide sequence ID" value="NZ_JPMX01000072.1"/>
</dbReference>
<reference evidence="5 6" key="1">
    <citation type="submission" date="2014-07" db="EMBL/GenBank/DDBJ databases">
        <title>Biosystematic studies on Modestobacter strains isolated from extreme hyper-arid desert soil and from historic building.</title>
        <authorList>
            <person name="Bukarasam K."/>
            <person name="Bull A."/>
            <person name="Girard G."/>
            <person name="van Wezel G."/>
            <person name="Goodfellow M."/>
        </authorList>
    </citation>
    <scope>NUCLEOTIDE SEQUENCE [LARGE SCALE GENOMIC DNA]</scope>
    <source>
        <strain evidence="5 6">KNN45-2b</strain>
    </source>
</reference>
<dbReference type="InterPro" id="IPR000843">
    <property type="entry name" value="HTH_LacI"/>
</dbReference>
<keyword evidence="1" id="KW-0805">Transcription regulation</keyword>
<dbReference type="SUPFAM" id="SSF53822">
    <property type="entry name" value="Periplasmic binding protein-like I"/>
    <property type="match status" value="1"/>
</dbReference>
<evidence type="ECO:0000256" key="2">
    <source>
        <dbReference type="ARBA" id="ARBA00023125"/>
    </source>
</evidence>
<dbReference type="STRING" id="1522368.IN07_15450"/>
<keyword evidence="3" id="KW-0804">Transcription</keyword>
<dbReference type="GO" id="GO:0000976">
    <property type="term" value="F:transcription cis-regulatory region binding"/>
    <property type="evidence" value="ECO:0007669"/>
    <property type="project" value="TreeGrafter"/>
</dbReference>
<dbReference type="OrthoDB" id="5171752at2"/>
<protein>
    <recommendedName>
        <fullName evidence="4">HTH lacI-type domain-containing protein</fullName>
    </recommendedName>
</protein>
<dbReference type="EMBL" id="JPMX01000072">
    <property type="protein sequence ID" value="KGH45758.1"/>
    <property type="molecule type" value="Genomic_DNA"/>
</dbReference>
<dbReference type="PANTHER" id="PTHR30146:SF138">
    <property type="entry name" value="TRANSCRIPTIONAL REGULATORY PROTEIN"/>
    <property type="match status" value="1"/>
</dbReference>
<dbReference type="GO" id="GO:0003700">
    <property type="term" value="F:DNA-binding transcription factor activity"/>
    <property type="evidence" value="ECO:0007669"/>
    <property type="project" value="TreeGrafter"/>
</dbReference>
<dbReference type="InterPro" id="IPR046335">
    <property type="entry name" value="LacI/GalR-like_sensor"/>
</dbReference>
<dbReference type="PROSITE" id="PS50932">
    <property type="entry name" value="HTH_LACI_2"/>
    <property type="match status" value="1"/>
</dbReference>
<keyword evidence="6" id="KW-1185">Reference proteome</keyword>
<dbReference type="Proteomes" id="UP000029713">
    <property type="component" value="Unassembled WGS sequence"/>
</dbReference>
<name>A0A098Y4H3_9ACTN</name>
<dbReference type="SUPFAM" id="SSF47413">
    <property type="entry name" value="lambda repressor-like DNA-binding domains"/>
    <property type="match status" value="1"/>
</dbReference>
<sequence>MSGRPAQRVTMHQVAAELGVSAKTVSNAYNRPDQLSADLRERVLAAAERLGYPGPDPVAAGLRRGQVGAIGVAYDNGLSYAFADPVSLELLTGISSVAEPAGAGLLLIPGSADPRRRVAAVTGALVDALIVSSLSDDDPLLAAAITRRLPVVVIDQPSPARLAELGAPGTSWVGIDDRAAAEAICAHLLDLGHRRLAVVSFGMHREPIERGLVDEAAQRSATYAVTRDRLAGYRAAAQRAGIDWSTVPVFHGPDSTPAEGAAGAAAVLAVEPRPTAVICLSDRLAEGALRVCAGLGLAVPADVSVVGFDDATTAPGLGLTTVAQDARRKGEIAADQLLAAGGRRAAGPRWLDTRLVVRGSSGRVGRV</sequence>
<dbReference type="SMART" id="SM00354">
    <property type="entry name" value="HTH_LACI"/>
    <property type="match status" value="1"/>
</dbReference>
<evidence type="ECO:0000313" key="5">
    <source>
        <dbReference type="EMBL" id="KGH45758.1"/>
    </source>
</evidence>
<dbReference type="CDD" id="cd01392">
    <property type="entry name" value="HTH_LacI"/>
    <property type="match status" value="1"/>
</dbReference>
<feature type="domain" description="HTH lacI-type" evidence="4">
    <location>
        <begin position="9"/>
        <end position="64"/>
    </location>
</feature>
<dbReference type="InterPro" id="IPR028082">
    <property type="entry name" value="Peripla_BP_I"/>
</dbReference>
<accession>A0A098Y4H3</accession>
<comment type="caution">
    <text evidence="5">The sequence shown here is derived from an EMBL/GenBank/DDBJ whole genome shotgun (WGS) entry which is preliminary data.</text>
</comment>
<evidence type="ECO:0000256" key="1">
    <source>
        <dbReference type="ARBA" id="ARBA00023015"/>
    </source>
</evidence>